<evidence type="ECO:0000313" key="8">
    <source>
        <dbReference type="EMBL" id="EIW77914.1"/>
    </source>
</evidence>
<dbReference type="OMA" id="WYMGDNV"/>
<dbReference type="Gene3D" id="3.50.50.60">
    <property type="entry name" value="FAD/NAD(P)-binding domain"/>
    <property type="match status" value="2"/>
</dbReference>
<evidence type="ECO:0000256" key="2">
    <source>
        <dbReference type="ARBA" id="ARBA00010139"/>
    </source>
</evidence>
<dbReference type="AlphaFoldDB" id="A0A5M3MGM5"/>
<dbReference type="GeneID" id="19198762"/>
<dbReference type="GO" id="GO:0050661">
    <property type="term" value="F:NADP binding"/>
    <property type="evidence" value="ECO:0007669"/>
    <property type="project" value="InterPro"/>
</dbReference>
<keyword evidence="3" id="KW-0285">Flavoprotein</keyword>
<evidence type="ECO:0000256" key="3">
    <source>
        <dbReference type="ARBA" id="ARBA00022630"/>
    </source>
</evidence>
<keyword evidence="5" id="KW-0521">NADP</keyword>
<dbReference type="Pfam" id="PF00743">
    <property type="entry name" value="FMO-like"/>
    <property type="match status" value="1"/>
</dbReference>
<dbReference type="InterPro" id="IPR020946">
    <property type="entry name" value="Flavin_mOase-like"/>
</dbReference>
<comment type="cofactor">
    <cofactor evidence="1">
        <name>FAD</name>
        <dbReference type="ChEBI" id="CHEBI:57692"/>
    </cofactor>
</comment>
<dbReference type="KEGG" id="cput:CONPUDRAFT_109199"/>
<keyword evidence="6" id="KW-0560">Oxidoreductase</keyword>
<proteinExistence type="inferred from homology"/>
<dbReference type="PANTHER" id="PTHR43098:SF3">
    <property type="entry name" value="L-ORNITHINE N(5)-MONOOXYGENASE-RELATED"/>
    <property type="match status" value="1"/>
</dbReference>
<dbReference type="RefSeq" id="XP_007772216.1">
    <property type="nucleotide sequence ID" value="XM_007774026.1"/>
</dbReference>
<protein>
    <submittedName>
        <fullName evidence="8">Cyclohexanone monooxygenase</fullName>
    </submittedName>
</protein>
<evidence type="ECO:0000256" key="4">
    <source>
        <dbReference type="ARBA" id="ARBA00022827"/>
    </source>
</evidence>
<gene>
    <name evidence="8" type="ORF">CONPUDRAFT_109199</name>
</gene>
<comment type="caution">
    <text evidence="8">The sequence shown here is derived from an EMBL/GenBank/DDBJ whole genome shotgun (WGS) entry which is preliminary data.</text>
</comment>
<keyword evidence="4" id="KW-0274">FAD</keyword>
<sequence length="546" mass="61959">MIDPEYDVIIAGGGFSGVYNLIHLSKLGLRCRLIDPGSALGGTWYWNTYPGARVDSDVPLYEFPFDDLAKGWTWSERFPNSDELRAYFAYVAEKYDLLKHTWMECRVKAAQWNDDEHIWKITANGAGGFHQSTARFFIMAVGSTTEPYIPKIDGLASFQGRWCHSGRWPEGGINVKNKRVGVIGTGASGVQIIQEIGSQVKHLTVFQRTPNLALPMVQYKMSRDVQAHFKPVYDNIFEKLPTTFGGFNFDFVPKVTKSDPPEAREAFFERLWQMGGFNFWLAGYADLFFDKEASDEAYKFWQKKTSARIKDPRKRDILAPKVAPHPFGTKRPCLEQRFYEVFNQDNVDLINIKEDPIVEITADTVQTRNTTTELDVLIVATGWDNITGPWMRMDLKGEKGKSIQEHWNDGVSTYLGMATSNFPNMFFLYGPHGPTAFCNGPTCIEIQGQWIVKTINHLYQNSITKFVPKAEATRDFTELVDTMSRKTLLHDVDSWYMGANVPGKRKQAYNWAGGVPAYKQEVDQEVERNYPGFTKDTVGGVGLAKL</sequence>
<organism evidence="8 9">
    <name type="scientific">Coniophora puteana (strain RWD-64-598)</name>
    <name type="common">Brown rot fungus</name>
    <dbReference type="NCBI Taxonomy" id="741705"/>
    <lineage>
        <taxon>Eukaryota</taxon>
        <taxon>Fungi</taxon>
        <taxon>Dikarya</taxon>
        <taxon>Basidiomycota</taxon>
        <taxon>Agaricomycotina</taxon>
        <taxon>Agaricomycetes</taxon>
        <taxon>Agaricomycetidae</taxon>
        <taxon>Boletales</taxon>
        <taxon>Coniophorineae</taxon>
        <taxon>Coniophoraceae</taxon>
        <taxon>Coniophora</taxon>
    </lineage>
</organism>
<dbReference type="EMBL" id="JH711583">
    <property type="protein sequence ID" value="EIW77914.1"/>
    <property type="molecule type" value="Genomic_DNA"/>
</dbReference>
<dbReference type="InterPro" id="IPR036188">
    <property type="entry name" value="FAD/NAD-bd_sf"/>
</dbReference>
<dbReference type="PANTHER" id="PTHR43098">
    <property type="entry name" value="L-ORNITHINE N(5)-MONOOXYGENASE-RELATED"/>
    <property type="match status" value="1"/>
</dbReference>
<dbReference type="GO" id="GO:0004499">
    <property type="term" value="F:N,N-dimethylaniline monooxygenase activity"/>
    <property type="evidence" value="ECO:0007669"/>
    <property type="project" value="InterPro"/>
</dbReference>
<evidence type="ECO:0000256" key="6">
    <source>
        <dbReference type="ARBA" id="ARBA00023002"/>
    </source>
</evidence>
<keyword evidence="9" id="KW-1185">Reference proteome</keyword>
<comment type="similarity">
    <text evidence="2">Belongs to the FAD-binding monooxygenase family.</text>
</comment>
<dbReference type="GO" id="GO:0050660">
    <property type="term" value="F:flavin adenine dinucleotide binding"/>
    <property type="evidence" value="ECO:0007669"/>
    <property type="project" value="InterPro"/>
</dbReference>
<evidence type="ECO:0000313" key="9">
    <source>
        <dbReference type="Proteomes" id="UP000053558"/>
    </source>
</evidence>
<dbReference type="Proteomes" id="UP000053558">
    <property type="component" value="Unassembled WGS sequence"/>
</dbReference>
<dbReference type="SUPFAM" id="SSF51905">
    <property type="entry name" value="FAD/NAD(P)-binding domain"/>
    <property type="match status" value="1"/>
</dbReference>
<keyword evidence="7 8" id="KW-0503">Monooxygenase</keyword>
<evidence type="ECO:0000256" key="1">
    <source>
        <dbReference type="ARBA" id="ARBA00001974"/>
    </source>
</evidence>
<dbReference type="InterPro" id="IPR050775">
    <property type="entry name" value="FAD-binding_Monooxygenases"/>
</dbReference>
<reference evidence="9" key="1">
    <citation type="journal article" date="2012" name="Science">
        <title>The Paleozoic origin of enzymatic lignin decomposition reconstructed from 31 fungal genomes.</title>
        <authorList>
            <person name="Floudas D."/>
            <person name="Binder M."/>
            <person name="Riley R."/>
            <person name="Barry K."/>
            <person name="Blanchette R.A."/>
            <person name="Henrissat B."/>
            <person name="Martinez A.T."/>
            <person name="Otillar R."/>
            <person name="Spatafora J.W."/>
            <person name="Yadav J.S."/>
            <person name="Aerts A."/>
            <person name="Benoit I."/>
            <person name="Boyd A."/>
            <person name="Carlson A."/>
            <person name="Copeland A."/>
            <person name="Coutinho P.M."/>
            <person name="de Vries R.P."/>
            <person name="Ferreira P."/>
            <person name="Findley K."/>
            <person name="Foster B."/>
            <person name="Gaskell J."/>
            <person name="Glotzer D."/>
            <person name="Gorecki P."/>
            <person name="Heitman J."/>
            <person name="Hesse C."/>
            <person name="Hori C."/>
            <person name="Igarashi K."/>
            <person name="Jurgens J.A."/>
            <person name="Kallen N."/>
            <person name="Kersten P."/>
            <person name="Kohler A."/>
            <person name="Kuees U."/>
            <person name="Kumar T.K.A."/>
            <person name="Kuo A."/>
            <person name="LaButti K."/>
            <person name="Larrondo L.F."/>
            <person name="Lindquist E."/>
            <person name="Ling A."/>
            <person name="Lombard V."/>
            <person name="Lucas S."/>
            <person name="Lundell T."/>
            <person name="Martin R."/>
            <person name="McLaughlin D.J."/>
            <person name="Morgenstern I."/>
            <person name="Morin E."/>
            <person name="Murat C."/>
            <person name="Nagy L.G."/>
            <person name="Nolan M."/>
            <person name="Ohm R.A."/>
            <person name="Patyshakuliyeva A."/>
            <person name="Rokas A."/>
            <person name="Ruiz-Duenas F.J."/>
            <person name="Sabat G."/>
            <person name="Salamov A."/>
            <person name="Samejima M."/>
            <person name="Schmutz J."/>
            <person name="Slot J.C."/>
            <person name="St John F."/>
            <person name="Stenlid J."/>
            <person name="Sun H."/>
            <person name="Sun S."/>
            <person name="Syed K."/>
            <person name="Tsang A."/>
            <person name="Wiebenga A."/>
            <person name="Young D."/>
            <person name="Pisabarro A."/>
            <person name="Eastwood D.C."/>
            <person name="Martin F."/>
            <person name="Cullen D."/>
            <person name="Grigoriev I.V."/>
            <person name="Hibbett D.S."/>
        </authorList>
    </citation>
    <scope>NUCLEOTIDE SEQUENCE [LARGE SCALE GENOMIC DNA]</scope>
    <source>
        <strain evidence="9">RWD-64-598 SS2</strain>
    </source>
</reference>
<evidence type="ECO:0000256" key="5">
    <source>
        <dbReference type="ARBA" id="ARBA00022857"/>
    </source>
</evidence>
<dbReference type="OrthoDB" id="66881at2759"/>
<evidence type="ECO:0000256" key="7">
    <source>
        <dbReference type="ARBA" id="ARBA00023033"/>
    </source>
</evidence>
<name>A0A5M3MGM5_CONPW</name>
<dbReference type="Pfam" id="PF13450">
    <property type="entry name" value="NAD_binding_8"/>
    <property type="match status" value="1"/>
</dbReference>
<accession>A0A5M3MGM5</accession>